<feature type="domain" description="Transglycosylase SLT" evidence="3">
    <location>
        <begin position="41"/>
        <end position="136"/>
    </location>
</feature>
<sequence length="136" mass="15223">MKRTIKFIIVSFVTVALLAIFYFFFPHVWGEILYPLDYKDLIKKYSEERNLRPNFVAAVIYTESRFNPGSVSSVGALGLMQVMPGTGDSIAQEMGEKTGDLTDPETSIKYGTWYLKGLSDKYNGNTDLILAAYNAG</sequence>
<comment type="similarity">
    <text evidence="1">Belongs to the transglycosylase Slt family.</text>
</comment>
<evidence type="ECO:0000256" key="2">
    <source>
        <dbReference type="SAM" id="Phobius"/>
    </source>
</evidence>
<reference evidence="4 5" key="1">
    <citation type="journal article" date="2015" name="Nature">
        <title>rRNA introns, odd ribosomes, and small enigmatic genomes across a large radiation of phyla.</title>
        <authorList>
            <person name="Brown C.T."/>
            <person name="Hug L.A."/>
            <person name="Thomas B.C."/>
            <person name="Sharon I."/>
            <person name="Castelle C.J."/>
            <person name="Singh A."/>
            <person name="Wilkins M.J."/>
            <person name="Williams K.H."/>
            <person name="Banfield J.F."/>
        </authorList>
    </citation>
    <scope>NUCLEOTIDE SEQUENCE [LARGE SCALE GENOMIC DNA]</scope>
</reference>
<dbReference type="AlphaFoldDB" id="A0A0G0NAN2"/>
<dbReference type="EMBL" id="LBUX01000012">
    <property type="protein sequence ID" value="KKQ74151.1"/>
    <property type="molecule type" value="Genomic_DNA"/>
</dbReference>
<dbReference type="PANTHER" id="PTHR37423:SF2">
    <property type="entry name" value="MEMBRANE-BOUND LYTIC MUREIN TRANSGLYCOSYLASE C"/>
    <property type="match status" value="1"/>
</dbReference>
<proteinExistence type="inferred from homology"/>
<dbReference type="InterPro" id="IPR000189">
    <property type="entry name" value="Transglyc_AS"/>
</dbReference>
<organism evidence="4 5">
    <name type="scientific">Berkelbacteria bacterium GW2011_GWB1_38_5</name>
    <dbReference type="NCBI Taxonomy" id="1618336"/>
    <lineage>
        <taxon>Bacteria</taxon>
        <taxon>Candidatus Berkelbacteria</taxon>
    </lineage>
</organism>
<dbReference type="InterPro" id="IPR023346">
    <property type="entry name" value="Lysozyme-like_dom_sf"/>
</dbReference>
<dbReference type="InterPro" id="IPR008258">
    <property type="entry name" value="Transglycosylase_SLT_dom_1"/>
</dbReference>
<dbReference type="CDD" id="cd16896">
    <property type="entry name" value="LT_Slt70-like"/>
    <property type="match status" value="1"/>
</dbReference>
<accession>A0A0G0NAN2</accession>
<feature type="non-terminal residue" evidence="4">
    <location>
        <position position="136"/>
    </location>
</feature>
<comment type="caution">
    <text evidence="4">The sequence shown here is derived from an EMBL/GenBank/DDBJ whole genome shotgun (WGS) entry which is preliminary data.</text>
</comment>
<dbReference type="GO" id="GO:0016020">
    <property type="term" value="C:membrane"/>
    <property type="evidence" value="ECO:0007669"/>
    <property type="project" value="InterPro"/>
</dbReference>
<keyword evidence="2" id="KW-0812">Transmembrane</keyword>
<keyword evidence="2" id="KW-0472">Membrane</keyword>
<dbReference type="Pfam" id="PF01464">
    <property type="entry name" value="SLT"/>
    <property type="match status" value="1"/>
</dbReference>
<evidence type="ECO:0000259" key="3">
    <source>
        <dbReference type="Pfam" id="PF01464"/>
    </source>
</evidence>
<name>A0A0G0NAN2_9BACT</name>
<keyword evidence="2" id="KW-1133">Transmembrane helix</keyword>
<dbReference type="STRING" id="1618336.US94_C0012G0001"/>
<protein>
    <submittedName>
        <fullName evidence="4">Soluble lytic murein transglycosylase</fullName>
    </submittedName>
</protein>
<dbReference type="GO" id="GO:0008933">
    <property type="term" value="F:peptidoglycan lytic transglycosylase activity"/>
    <property type="evidence" value="ECO:0007669"/>
    <property type="project" value="InterPro"/>
</dbReference>
<dbReference type="PROSITE" id="PS00922">
    <property type="entry name" value="TRANSGLYCOSYLASE"/>
    <property type="match status" value="1"/>
</dbReference>
<feature type="transmembrane region" description="Helical" evidence="2">
    <location>
        <begin position="7"/>
        <end position="25"/>
    </location>
</feature>
<dbReference type="GO" id="GO:0000270">
    <property type="term" value="P:peptidoglycan metabolic process"/>
    <property type="evidence" value="ECO:0007669"/>
    <property type="project" value="InterPro"/>
</dbReference>
<dbReference type="Proteomes" id="UP000034498">
    <property type="component" value="Unassembled WGS sequence"/>
</dbReference>
<dbReference type="PANTHER" id="PTHR37423">
    <property type="entry name" value="SOLUBLE LYTIC MUREIN TRANSGLYCOSYLASE-RELATED"/>
    <property type="match status" value="1"/>
</dbReference>
<dbReference type="Gene3D" id="1.10.530.10">
    <property type="match status" value="1"/>
</dbReference>
<evidence type="ECO:0000256" key="1">
    <source>
        <dbReference type="ARBA" id="ARBA00007734"/>
    </source>
</evidence>
<evidence type="ECO:0000313" key="5">
    <source>
        <dbReference type="Proteomes" id="UP000034498"/>
    </source>
</evidence>
<dbReference type="SUPFAM" id="SSF53955">
    <property type="entry name" value="Lysozyme-like"/>
    <property type="match status" value="1"/>
</dbReference>
<gene>
    <name evidence="4" type="ORF">US94_C0012G0001</name>
</gene>
<evidence type="ECO:0000313" key="4">
    <source>
        <dbReference type="EMBL" id="KKQ74151.1"/>
    </source>
</evidence>